<accession>A0A8X6UCS9</accession>
<proteinExistence type="predicted"/>
<evidence type="ECO:0000256" key="1">
    <source>
        <dbReference type="SAM" id="MobiDB-lite"/>
    </source>
</evidence>
<evidence type="ECO:0000313" key="2">
    <source>
        <dbReference type="EMBL" id="GFT97123.1"/>
    </source>
</evidence>
<feature type="non-terminal residue" evidence="2">
    <location>
        <position position="146"/>
    </location>
</feature>
<protein>
    <submittedName>
        <fullName evidence="2">Uncharacterized protein</fullName>
    </submittedName>
</protein>
<gene>
    <name evidence="2" type="ORF">NPIL_468621</name>
</gene>
<dbReference type="Proteomes" id="UP000887013">
    <property type="component" value="Unassembled WGS sequence"/>
</dbReference>
<dbReference type="AlphaFoldDB" id="A0A8X6UCS9"/>
<dbReference type="EMBL" id="BMAW01122035">
    <property type="protein sequence ID" value="GFT97123.1"/>
    <property type="molecule type" value="Genomic_DNA"/>
</dbReference>
<feature type="region of interest" description="Disordered" evidence="1">
    <location>
        <begin position="125"/>
        <end position="146"/>
    </location>
</feature>
<organism evidence="2 3">
    <name type="scientific">Nephila pilipes</name>
    <name type="common">Giant wood spider</name>
    <name type="synonym">Nephila maculata</name>
    <dbReference type="NCBI Taxonomy" id="299642"/>
    <lineage>
        <taxon>Eukaryota</taxon>
        <taxon>Metazoa</taxon>
        <taxon>Ecdysozoa</taxon>
        <taxon>Arthropoda</taxon>
        <taxon>Chelicerata</taxon>
        <taxon>Arachnida</taxon>
        <taxon>Araneae</taxon>
        <taxon>Araneomorphae</taxon>
        <taxon>Entelegynae</taxon>
        <taxon>Araneoidea</taxon>
        <taxon>Nephilidae</taxon>
        <taxon>Nephila</taxon>
    </lineage>
</organism>
<keyword evidence="3" id="KW-1185">Reference proteome</keyword>
<name>A0A8X6UCS9_NEPPI</name>
<comment type="caution">
    <text evidence="2">The sequence shown here is derived from an EMBL/GenBank/DDBJ whole genome shotgun (WGS) entry which is preliminary data.</text>
</comment>
<reference evidence="2" key="1">
    <citation type="submission" date="2020-08" db="EMBL/GenBank/DDBJ databases">
        <title>Multicomponent nature underlies the extraordinary mechanical properties of spider dragline silk.</title>
        <authorList>
            <person name="Kono N."/>
            <person name="Nakamura H."/>
            <person name="Mori M."/>
            <person name="Yoshida Y."/>
            <person name="Ohtoshi R."/>
            <person name="Malay A.D."/>
            <person name="Moran D.A.P."/>
            <person name="Tomita M."/>
            <person name="Numata K."/>
            <person name="Arakawa K."/>
        </authorList>
    </citation>
    <scope>NUCLEOTIDE SEQUENCE</scope>
</reference>
<sequence>MNENLNKSKKQPYWKVSEKKQFLDETITHEKKLKKTMAYTDLESSLEHLLNTSETAFFDDTFIVMNENQNKGNNSPYWKVTKKNQIFAETFPVEETERRAEDIRKKLLGPSEYQESALFPDSITVISENSDEEDSQRNVSGVKRSH</sequence>
<evidence type="ECO:0000313" key="3">
    <source>
        <dbReference type="Proteomes" id="UP000887013"/>
    </source>
</evidence>